<reference evidence="2" key="1">
    <citation type="journal article" date="2015" name="Front. Microbiol.">
        <title>Combining genomic sequencing methods to explore viral diversity and reveal potential virus-host interactions.</title>
        <authorList>
            <person name="Chow C.E."/>
            <person name="Winget D.M."/>
            <person name="White R.A.III."/>
            <person name="Hallam S.J."/>
            <person name="Suttle C.A."/>
        </authorList>
    </citation>
    <scope>NUCLEOTIDE SEQUENCE</scope>
    <source>
        <strain evidence="2">Anoxic2_5</strain>
    </source>
</reference>
<name>A0A0F7L6Q0_9VIRU</name>
<feature type="region of interest" description="Disordered" evidence="1">
    <location>
        <begin position="1"/>
        <end position="73"/>
    </location>
</feature>
<accession>A0A0F7L6Q0</accession>
<evidence type="ECO:0000313" key="2">
    <source>
        <dbReference type="EMBL" id="AKH47157.1"/>
    </source>
</evidence>
<sequence length="73" mass="7578">MASTPAASCSDSLRPSPVYSSKAHTLECRPRPSTATRMARCAPGLLPWSSPMPTGVPAGGTSSVTRWGPHALK</sequence>
<reference evidence="2" key="2">
    <citation type="submission" date="2015-03" db="EMBL/GenBank/DDBJ databases">
        <authorList>
            <person name="Chow C.-E.T."/>
            <person name="Winget D.M."/>
            <person name="White R.A.III."/>
            <person name="Hallam S.J."/>
            <person name="Suttle C.A."/>
        </authorList>
    </citation>
    <scope>NUCLEOTIDE SEQUENCE</scope>
    <source>
        <strain evidence="2">Anoxic2_5</strain>
    </source>
</reference>
<feature type="compositionally biased region" description="Polar residues" evidence="1">
    <location>
        <begin position="1"/>
        <end position="23"/>
    </location>
</feature>
<organism evidence="2">
    <name type="scientific">uncultured marine virus</name>
    <dbReference type="NCBI Taxonomy" id="186617"/>
    <lineage>
        <taxon>Viruses</taxon>
        <taxon>environmental samples</taxon>
    </lineage>
</organism>
<evidence type="ECO:0000256" key="1">
    <source>
        <dbReference type="SAM" id="MobiDB-lite"/>
    </source>
</evidence>
<protein>
    <submittedName>
        <fullName evidence="2">Uncharacterized protein</fullName>
    </submittedName>
</protein>
<proteinExistence type="predicted"/>
<dbReference type="EMBL" id="KR029589">
    <property type="protein sequence ID" value="AKH47157.1"/>
    <property type="molecule type" value="Genomic_DNA"/>
</dbReference>